<comment type="caution">
    <text evidence="13">The sequence shown here is derived from an EMBL/GenBank/DDBJ whole genome shotgun (WGS) entry which is preliminary data.</text>
</comment>
<keyword evidence="9 12" id="KW-0456">Lyase</keyword>
<evidence type="ECO:0000259" key="11">
    <source>
        <dbReference type="Pfam" id="PF00694"/>
    </source>
</evidence>
<dbReference type="NCBIfam" id="NF002458">
    <property type="entry name" value="PRK01641.1"/>
    <property type="match status" value="1"/>
</dbReference>
<evidence type="ECO:0000313" key="14">
    <source>
        <dbReference type="Proteomes" id="UP000217448"/>
    </source>
</evidence>
<reference evidence="14" key="2">
    <citation type="submission" date="2023-07" db="EMBL/GenBank/DDBJ databases">
        <title>Yangia mangrovi SAOS 153D genome.</title>
        <authorList>
            <person name="Verma A."/>
            <person name="Pal Y."/>
            <person name="Sundharam S."/>
            <person name="Bisht B."/>
            <person name="Srinivasan K."/>
        </authorList>
    </citation>
    <scope>NUCLEOTIDE SEQUENCE [LARGE SCALE GENOMIC DNA]</scope>
    <source>
        <strain evidence="14">SAOS 153D</strain>
    </source>
</reference>
<evidence type="ECO:0000256" key="5">
    <source>
        <dbReference type="ARBA" id="ARBA00011271"/>
    </source>
</evidence>
<dbReference type="EMBL" id="NTHN01000282">
    <property type="protein sequence ID" value="PBD18069.1"/>
    <property type="molecule type" value="Genomic_DNA"/>
</dbReference>
<dbReference type="Gene3D" id="3.20.19.10">
    <property type="entry name" value="Aconitase, domain 4"/>
    <property type="match status" value="1"/>
</dbReference>
<keyword evidence="14" id="KW-1185">Reference proteome</keyword>
<reference evidence="12" key="3">
    <citation type="submission" date="2024-05" db="EMBL/GenBank/DDBJ databases">
        <title>Yangia mangrovi SAOS 153D genome.</title>
        <authorList>
            <person name="Verma A."/>
            <person name="Pal Y."/>
            <person name="Sundharam S."/>
            <person name="Bisht B."/>
            <person name="Srinivasan K."/>
        </authorList>
    </citation>
    <scope>NUCLEOTIDE SEQUENCE</scope>
    <source>
        <strain evidence="12">SAOS 153D</strain>
    </source>
</reference>
<keyword evidence="8" id="KW-0028">Amino-acid biosynthesis</keyword>
<keyword evidence="7" id="KW-0432">Leucine biosynthesis</keyword>
<dbReference type="RefSeq" id="WP_095883274.1">
    <property type="nucleotide sequence ID" value="NZ_NTHN02000016.1"/>
</dbReference>
<dbReference type="GO" id="GO:0009316">
    <property type="term" value="C:3-isopropylmalate dehydratase complex"/>
    <property type="evidence" value="ECO:0007669"/>
    <property type="project" value="InterPro"/>
</dbReference>
<dbReference type="GO" id="GO:0009098">
    <property type="term" value="P:L-leucine biosynthetic process"/>
    <property type="evidence" value="ECO:0007669"/>
    <property type="project" value="UniProtKB-UniPathway"/>
</dbReference>
<dbReference type="UniPathway" id="UPA00048">
    <property type="reaction ID" value="UER00071"/>
</dbReference>
<dbReference type="PANTHER" id="PTHR43345">
    <property type="entry name" value="3-ISOPROPYLMALATE DEHYDRATASE SMALL SUBUNIT 2-RELATED-RELATED"/>
    <property type="match status" value="1"/>
</dbReference>
<dbReference type="InterPro" id="IPR000573">
    <property type="entry name" value="AconitaseA/IPMdHydase_ssu_swvl"/>
</dbReference>
<evidence type="ECO:0000256" key="7">
    <source>
        <dbReference type="ARBA" id="ARBA00022430"/>
    </source>
</evidence>
<evidence type="ECO:0000313" key="12">
    <source>
        <dbReference type="EMBL" id="MCT4370750.1"/>
    </source>
</evidence>
<evidence type="ECO:0000256" key="3">
    <source>
        <dbReference type="ARBA" id="ARBA00004729"/>
    </source>
</evidence>
<evidence type="ECO:0000256" key="8">
    <source>
        <dbReference type="ARBA" id="ARBA00022605"/>
    </source>
</evidence>
<organism evidence="13">
    <name type="scientific">Alloyangia mangrovi</name>
    <dbReference type="NCBI Taxonomy" id="1779329"/>
    <lineage>
        <taxon>Bacteria</taxon>
        <taxon>Pseudomonadati</taxon>
        <taxon>Pseudomonadota</taxon>
        <taxon>Alphaproteobacteria</taxon>
        <taxon>Rhodobacterales</taxon>
        <taxon>Roseobacteraceae</taxon>
        <taxon>Alloyangia</taxon>
    </lineage>
</organism>
<dbReference type="GO" id="GO:0003861">
    <property type="term" value="F:3-isopropylmalate dehydratase activity"/>
    <property type="evidence" value="ECO:0007669"/>
    <property type="project" value="UniProtKB-EC"/>
</dbReference>
<comment type="subunit">
    <text evidence="5">Heterodimer of LeuC and LeuD.</text>
</comment>
<dbReference type="PANTHER" id="PTHR43345:SF5">
    <property type="entry name" value="3-ISOPROPYLMALATE DEHYDRATASE SMALL SUBUNIT"/>
    <property type="match status" value="1"/>
</dbReference>
<evidence type="ECO:0000256" key="2">
    <source>
        <dbReference type="ARBA" id="ARBA00002695"/>
    </source>
</evidence>
<comment type="catalytic activity">
    <reaction evidence="1">
        <text>(2R,3S)-3-isopropylmalate = (2S)-2-isopropylmalate</text>
        <dbReference type="Rhea" id="RHEA:32287"/>
        <dbReference type="ChEBI" id="CHEBI:1178"/>
        <dbReference type="ChEBI" id="CHEBI:35121"/>
        <dbReference type="EC" id="4.2.1.33"/>
    </reaction>
</comment>
<dbReference type="EC" id="4.2.1.33" evidence="6"/>
<dbReference type="Pfam" id="PF00694">
    <property type="entry name" value="Aconitase_C"/>
    <property type="match status" value="1"/>
</dbReference>
<dbReference type="InterPro" id="IPR015928">
    <property type="entry name" value="Aconitase/3IPM_dehydase_swvl"/>
</dbReference>
<evidence type="ECO:0000256" key="1">
    <source>
        <dbReference type="ARBA" id="ARBA00000491"/>
    </source>
</evidence>
<dbReference type="InterPro" id="IPR004431">
    <property type="entry name" value="3-IsopropMal_deHydase_ssu"/>
</dbReference>
<gene>
    <name evidence="13" type="primary">leuD</name>
    <name evidence="12" type="ORF">CLG85_010655</name>
    <name evidence="13" type="ORF">CLG85_16690</name>
</gene>
<accession>A0A2A3JUC8</accession>
<feature type="domain" description="Aconitase A/isopropylmalate dehydratase small subunit swivel" evidence="11">
    <location>
        <begin position="50"/>
        <end position="116"/>
    </location>
</feature>
<evidence type="ECO:0000256" key="4">
    <source>
        <dbReference type="ARBA" id="ARBA00009845"/>
    </source>
</evidence>
<sequence>MAGWSIHEGQAVVLDRRDVDTDQLIPARFMSASRAEGYGRFLLHDLREGDAEFPLRRHPEASVLIAGPNFGCGSSREAAVYALVDAGIRVVVAESFADIFAGNAVNNGLLTIATPEAAALRAAIGMGTAPACIDLASRRLSVAGSEQSFELTETAQAKLINGWDDIDLTRAHAGEIRNFRDRRKTDHAWTWPSR</sequence>
<name>A0A2A3JUC8_9RHOB</name>
<comment type="function">
    <text evidence="2">Catalyzes the isomerization between 2-isopropylmalate and 3-isopropylmalate, via the formation of 2-isopropylmaleate.</text>
</comment>
<dbReference type="CDD" id="cd01577">
    <property type="entry name" value="IPMI_Swivel"/>
    <property type="match status" value="1"/>
</dbReference>
<dbReference type="NCBIfam" id="TIGR00171">
    <property type="entry name" value="leuD"/>
    <property type="match status" value="1"/>
</dbReference>
<comment type="similarity">
    <text evidence="4">Belongs to the LeuD family. LeuD type 1 subfamily.</text>
</comment>
<keyword evidence="10" id="KW-0100">Branched-chain amino acid biosynthesis</keyword>
<dbReference type="Proteomes" id="UP000217448">
    <property type="component" value="Unassembled WGS sequence"/>
</dbReference>
<evidence type="ECO:0000256" key="9">
    <source>
        <dbReference type="ARBA" id="ARBA00023239"/>
    </source>
</evidence>
<dbReference type="AlphaFoldDB" id="A0A2A3JUC8"/>
<dbReference type="SUPFAM" id="SSF52016">
    <property type="entry name" value="LeuD/IlvD-like"/>
    <property type="match status" value="1"/>
</dbReference>
<evidence type="ECO:0000256" key="10">
    <source>
        <dbReference type="ARBA" id="ARBA00023304"/>
    </source>
</evidence>
<reference evidence="13" key="1">
    <citation type="submission" date="2017-09" db="EMBL/GenBank/DDBJ databases">
        <title>Yangia sp. SAOS 153D whole genome sequencing.</title>
        <authorList>
            <person name="Verma A."/>
            <person name="Krishnamurthi S."/>
        </authorList>
    </citation>
    <scope>NUCLEOTIDE SEQUENCE [LARGE SCALE GENOMIC DNA]</scope>
    <source>
        <strain evidence="13">SAOS 153D</strain>
    </source>
</reference>
<dbReference type="InterPro" id="IPR050075">
    <property type="entry name" value="LeuD"/>
</dbReference>
<dbReference type="InterPro" id="IPR033940">
    <property type="entry name" value="IPMI_Swivel"/>
</dbReference>
<protein>
    <recommendedName>
        <fullName evidence="6">3-isopropylmalate dehydratase</fullName>
        <ecNumber evidence="6">4.2.1.33</ecNumber>
    </recommendedName>
</protein>
<dbReference type="OrthoDB" id="9777465at2"/>
<dbReference type="EMBL" id="NTHN02000016">
    <property type="protein sequence ID" value="MCT4370750.1"/>
    <property type="molecule type" value="Genomic_DNA"/>
</dbReference>
<proteinExistence type="inferred from homology"/>
<comment type="pathway">
    <text evidence="3">Amino-acid biosynthesis; L-leucine biosynthesis; L-leucine from 3-methyl-2-oxobutanoate: step 2/4.</text>
</comment>
<evidence type="ECO:0000256" key="6">
    <source>
        <dbReference type="ARBA" id="ARBA00011998"/>
    </source>
</evidence>
<evidence type="ECO:0000313" key="13">
    <source>
        <dbReference type="EMBL" id="PBD18069.1"/>
    </source>
</evidence>